<evidence type="ECO:0000313" key="1">
    <source>
        <dbReference type="EMBL" id="KAA8643545.1"/>
    </source>
</evidence>
<reference evidence="1 2" key="1">
    <citation type="submission" date="2019-08" db="EMBL/GenBank/DDBJ databases">
        <title>The genome sequence of a newly discovered highly antifungal drug resistant Aspergillus species, Aspergillus tanneri NIH 1004.</title>
        <authorList>
            <person name="Mounaud S."/>
            <person name="Singh I."/>
            <person name="Joardar V."/>
            <person name="Pakala S."/>
            <person name="Pakala S."/>
            <person name="Venepally P."/>
            <person name="Chung J.K."/>
            <person name="Losada L."/>
            <person name="Nierman W.C."/>
        </authorList>
    </citation>
    <scope>NUCLEOTIDE SEQUENCE [LARGE SCALE GENOMIC DNA]</scope>
    <source>
        <strain evidence="1 2">NIH1004</strain>
    </source>
</reference>
<sequence length="143" mass="16275">MQFNTMPRGLAKKTLSVLQAKDEVVKKKSPTRLPRFDCFSNHAVLNFSLYLSIPRVLISDGQPAMLYADGEENAFHVRATKLSSMSDEDWTLSTRRGAEHMTIETPVDKKAEILNGKIKAVVSKRGKITIYNFKRKNLRQEYA</sequence>
<evidence type="ECO:0000313" key="2">
    <source>
        <dbReference type="Proteomes" id="UP000324241"/>
    </source>
</evidence>
<dbReference type="RefSeq" id="XP_033422907.1">
    <property type="nucleotide sequence ID" value="XM_033574889.1"/>
</dbReference>
<dbReference type="GeneID" id="54333016"/>
<comment type="caution">
    <text evidence="1">The sequence shown here is derived from an EMBL/GenBank/DDBJ whole genome shotgun (WGS) entry which is preliminary data.</text>
</comment>
<name>A0A5M9M912_9EURO</name>
<dbReference type="Proteomes" id="UP000324241">
    <property type="component" value="Unassembled WGS sequence"/>
</dbReference>
<dbReference type="EMBL" id="QUQM01000005">
    <property type="protein sequence ID" value="KAA8643545.1"/>
    <property type="molecule type" value="Genomic_DNA"/>
</dbReference>
<accession>A0A5M9M912</accession>
<proteinExistence type="predicted"/>
<gene>
    <name evidence="1" type="ORF">ATNIH1004_010314</name>
</gene>
<organism evidence="1 2">
    <name type="scientific">Aspergillus tanneri</name>
    <dbReference type="NCBI Taxonomy" id="1220188"/>
    <lineage>
        <taxon>Eukaryota</taxon>
        <taxon>Fungi</taxon>
        <taxon>Dikarya</taxon>
        <taxon>Ascomycota</taxon>
        <taxon>Pezizomycotina</taxon>
        <taxon>Eurotiomycetes</taxon>
        <taxon>Eurotiomycetidae</taxon>
        <taxon>Eurotiales</taxon>
        <taxon>Aspergillaceae</taxon>
        <taxon>Aspergillus</taxon>
        <taxon>Aspergillus subgen. Circumdati</taxon>
    </lineage>
</organism>
<dbReference type="AlphaFoldDB" id="A0A5M9M912"/>
<dbReference type="VEuPathDB" id="FungiDB:EYZ11_008850"/>
<dbReference type="OrthoDB" id="10070917at2759"/>
<protein>
    <submittedName>
        <fullName evidence="1">Uncharacterized protein</fullName>
    </submittedName>
</protein>